<dbReference type="InterPro" id="IPR052511">
    <property type="entry name" value="ATP-dep_Helicase"/>
</dbReference>
<evidence type="ECO:0000259" key="4">
    <source>
        <dbReference type="PROSITE" id="PS51194"/>
    </source>
</evidence>
<dbReference type="SUPFAM" id="SSF52540">
    <property type="entry name" value="P-loop containing nucleoside triphosphate hydrolases"/>
    <property type="match status" value="1"/>
</dbReference>
<keyword evidence="1" id="KW-0547">Nucleotide-binding</keyword>
<protein>
    <submittedName>
        <fullName evidence="5">ATP-dependent RNA helicase RhlE</fullName>
        <ecNumber evidence="5">3.6.4.13</ecNumber>
    </submittedName>
</protein>
<keyword evidence="2" id="KW-0067">ATP-binding</keyword>
<dbReference type="CDD" id="cd17922">
    <property type="entry name" value="DEXHc_LHR-like"/>
    <property type="match status" value="1"/>
</dbReference>
<dbReference type="PANTHER" id="PTHR47962:SF5">
    <property type="entry name" value="ATP-DEPENDENT HELICASE LHR-RELATED"/>
    <property type="match status" value="1"/>
</dbReference>
<dbReference type="InterPro" id="IPR014001">
    <property type="entry name" value="Helicase_ATP-bd"/>
</dbReference>
<dbReference type="InterPro" id="IPR027417">
    <property type="entry name" value="P-loop_NTPase"/>
</dbReference>
<evidence type="ECO:0000256" key="2">
    <source>
        <dbReference type="ARBA" id="ARBA00022840"/>
    </source>
</evidence>
<dbReference type="Pfam" id="PF19306">
    <property type="entry name" value="WHD_Lhr"/>
    <property type="match status" value="1"/>
</dbReference>
<feature type="domain" description="Helicase ATP-binding" evidence="3">
    <location>
        <begin position="32"/>
        <end position="211"/>
    </location>
</feature>
<keyword evidence="6" id="KW-1185">Reference proteome</keyword>
<keyword evidence="5" id="KW-0378">Hydrolase</keyword>
<dbReference type="GO" id="GO:0005524">
    <property type="term" value="F:ATP binding"/>
    <property type="evidence" value="ECO:0007669"/>
    <property type="project" value="UniProtKB-KW"/>
</dbReference>
<proteinExistence type="predicted"/>
<dbReference type="GO" id="GO:0003677">
    <property type="term" value="F:DNA binding"/>
    <property type="evidence" value="ECO:0007669"/>
    <property type="project" value="TreeGrafter"/>
</dbReference>
<evidence type="ECO:0000259" key="3">
    <source>
        <dbReference type="PROSITE" id="PS51192"/>
    </source>
</evidence>
<keyword evidence="5" id="KW-0347">Helicase</keyword>
<feature type="domain" description="Helicase C-terminal" evidence="4">
    <location>
        <begin position="233"/>
        <end position="384"/>
    </location>
</feature>
<gene>
    <name evidence="5" type="primary">rhlE_2</name>
    <name evidence="5" type="ORF">Mal4_56330</name>
</gene>
<sequence length="699" mass="77389">MSSFEQLHPALQHHIVNSLGWRSLRPFQEAVIPRILSGEHLIVLAPTAGGKTEAALFPTLSRMLTSGWTGLSVLYICPIKALLNNLDVRLQRYCTLLGRRSAVWHGDIRPTARKRILRDPPDCLLTTPESLEVMLVSRNVDERGLFSNLQMVIIDEIHAFAGDDRGWHLLAVLERISRLAGRELQRIGLSATVGNPDVLVDWLAGSCAGPRGVYLPPDKGVGQADVKLDYVGSLHNAAVVISRLHRGEKRLVFVDSRARAEQLATDLRGLDVTTFVTHSSLSPDQRKQAEEAFASRDDCVIVATSVLELGIDVGDLDRVIQIDAPTTVSSFLQRMGRTGRRAGTLRNCLFLATREDALLQAAALIDLWSDGYVEPIVPPPRPLHILSQQLMALALQEGGIGRQDWFEHVAAVAGFASIPLEQRRQLLDGMLEREILWDDEGLLWLGRTGEETFGRRSFLELFSVFVSAPLFAVLHGRREVGYVDEMSFLGKQEGPRVLLLGGRAWQVNHIDWQRRIAYVEPTEEKGRSRWLGQGSGLGLRMCRSAQHVLAGEDHRECWSRRAREQIDALRTQYPWLQPEGTVVVGGADGVKWWTFAGSAGNATLANELASLLTSSVKSDSFSLEFDASLKLANVEAAISQLKEHSAADMRPAADESALDGLKFSECLPRELALEMLEQRMSDTDAVQCVLESKVRLVSV</sequence>
<dbReference type="EMBL" id="CP036275">
    <property type="protein sequence ID" value="QDU41267.1"/>
    <property type="molecule type" value="Genomic_DNA"/>
</dbReference>
<dbReference type="PANTHER" id="PTHR47962">
    <property type="entry name" value="ATP-DEPENDENT HELICASE LHR-RELATED-RELATED"/>
    <property type="match status" value="1"/>
</dbReference>
<dbReference type="Pfam" id="PF00271">
    <property type="entry name" value="Helicase_C"/>
    <property type="match status" value="1"/>
</dbReference>
<dbReference type="InterPro" id="IPR045628">
    <property type="entry name" value="Lhr_WH_dom"/>
</dbReference>
<dbReference type="SMART" id="SM00490">
    <property type="entry name" value="HELICc"/>
    <property type="match status" value="1"/>
</dbReference>
<dbReference type="Proteomes" id="UP000320496">
    <property type="component" value="Chromosome"/>
</dbReference>
<dbReference type="KEGG" id="mri:Mal4_56330"/>
<dbReference type="InterPro" id="IPR011545">
    <property type="entry name" value="DEAD/DEAH_box_helicase_dom"/>
</dbReference>
<dbReference type="Pfam" id="PF00270">
    <property type="entry name" value="DEAD"/>
    <property type="match status" value="1"/>
</dbReference>
<dbReference type="GO" id="GO:0016887">
    <property type="term" value="F:ATP hydrolysis activity"/>
    <property type="evidence" value="ECO:0007669"/>
    <property type="project" value="TreeGrafter"/>
</dbReference>
<dbReference type="OrthoDB" id="9774462at2"/>
<dbReference type="Gene3D" id="3.40.50.300">
    <property type="entry name" value="P-loop containing nucleotide triphosphate hydrolases"/>
    <property type="match status" value="2"/>
</dbReference>
<dbReference type="AlphaFoldDB" id="A0A517ZFK9"/>
<dbReference type="GO" id="GO:0003724">
    <property type="term" value="F:RNA helicase activity"/>
    <property type="evidence" value="ECO:0007669"/>
    <property type="project" value="UniProtKB-EC"/>
</dbReference>
<accession>A0A517ZFK9</accession>
<dbReference type="RefSeq" id="WP_145372496.1">
    <property type="nucleotide sequence ID" value="NZ_CP036275.1"/>
</dbReference>
<dbReference type="InterPro" id="IPR001650">
    <property type="entry name" value="Helicase_C-like"/>
</dbReference>
<evidence type="ECO:0000256" key="1">
    <source>
        <dbReference type="ARBA" id="ARBA00022741"/>
    </source>
</evidence>
<dbReference type="PROSITE" id="PS51192">
    <property type="entry name" value="HELICASE_ATP_BIND_1"/>
    <property type="match status" value="1"/>
</dbReference>
<organism evidence="5 6">
    <name type="scientific">Maioricimonas rarisocia</name>
    <dbReference type="NCBI Taxonomy" id="2528026"/>
    <lineage>
        <taxon>Bacteria</taxon>
        <taxon>Pseudomonadati</taxon>
        <taxon>Planctomycetota</taxon>
        <taxon>Planctomycetia</taxon>
        <taxon>Planctomycetales</taxon>
        <taxon>Planctomycetaceae</taxon>
        <taxon>Maioricimonas</taxon>
    </lineage>
</organism>
<evidence type="ECO:0000313" key="5">
    <source>
        <dbReference type="EMBL" id="QDU41267.1"/>
    </source>
</evidence>
<dbReference type="SMART" id="SM00487">
    <property type="entry name" value="DEXDc"/>
    <property type="match status" value="1"/>
</dbReference>
<reference evidence="5 6" key="1">
    <citation type="submission" date="2019-02" db="EMBL/GenBank/DDBJ databases">
        <title>Deep-cultivation of Planctomycetes and their phenomic and genomic characterization uncovers novel biology.</title>
        <authorList>
            <person name="Wiegand S."/>
            <person name="Jogler M."/>
            <person name="Boedeker C."/>
            <person name="Pinto D."/>
            <person name="Vollmers J."/>
            <person name="Rivas-Marin E."/>
            <person name="Kohn T."/>
            <person name="Peeters S.H."/>
            <person name="Heuer A."/>
            <person name="Rast P."/>
            <person name="Oberbeckmann S."/>
            <person name="Bunk B."/>
            <person name="Jeske O."/>
            <person name="Meyerdierks A."/>
            <person name="Storesund J.E."/>
            <person name="Kallscheuer N."/>
            <person name="Luecker S."/>
            <person name="Lage O.M."/>
            <person name="Pohl T."/>
            <person name="Merkel B.J."/>
            <person name="Hornburger P."/>
            <person name="Mueller R.-W."/>
            <person name="Bruemmer F."/>
            <person name="Labrenz M."/>
            <person name="Spormann A.M."/>
            <person name="Op den Camp H."/>
            <person name="Overmann J."/>
            <person name="Amann R."/>
            <person name="Jetten M.S.M."/>
            <person name="Mascher T."/>
            <person name="Medema M.H."/>
            <person name="Devos D.P."/>
            <person name="Kaster A.-K."/>
            <person name="Ovreas L."/>
            <person name="Rohde M."/>
            <person name="Galperin M.Y."/>
            <person name="Jogler C."/>
        </authorList>
    </citation>
    <scope>NUCLEOTIDE SEQUENCE [LARGE SCALE GENOMIC DNA]</scope>
    <source>
        <strain evidence="5 6">Mal4</strain>
    </source>
</reference>
<dbReference type="EC" id="3.6.4.13" evidence="5"/>
<evidence type="ECO:0000313" key="6">
    <source>
        <dbReference type="Proteomes" id="UP000320496"/>
    </source>
</evidence>
<name>A0A517ZFK9_9PLAN</name>
<dbReference type="PROSITE" id="PS51194">
    <property type="entry name" value="HELICASE_CTER"/>
    <property type="match status" value="1"/>
</dbReference>